<evidence type="ECO:0000313" key="3">
    <source>
        <dbReference type="Proteomes" id="UP000218267"/>
    </source>
</evidence>
<dbReference type="NCBIfam" id="TIGR01730">
    <property type="entry name" value="RND_mfp"/>
    <property type="match status" value="1"/>
</dbReference>
<dbReference type="SUPFAM" id="SSF111369">
    <property type="entry name" value="HlyD-like secretion proteins"/>
    <property type="match status" value="1"/>
</dbReference>
<sequence>MKRKVIIVLLVLATLAVGFLAMEGLSSLKKAPKKNLDKIKLPVVKVKVVDYDNLSSPIVEKGRLASNLEVNLSSEVAGRIVDTGVPLKVGQKFKKGQLLIRIYEEDAKMDLRAQKSRFLNKLAENLPDIKVDYADNFDVWMAFFNAINLEESIPELPKLKSDQEKVFMASRNVLGDYYAIKSEEVKLNKRKIYAPFNGSYVEVNAQIGSVAGMGSKLAGIIESNNLELQVPIESNEISWLHLNEKVDILDSRGDVILTGKLVRKSDFVDQGTQSISVFVKLENTTEKELFQGQFLTARFNGKMIANVMEIPRNAVFSSNKVFVVEGDILKEKVINVVKRNENTLVFNGLKEGELLVVEPPVKATENMQVQIKK</sequence>
<dbReference type="Proteomes" id="UP000218267">
    <property type="component" value="Chromosome"/>
</dbReference>
<protein>
    <submittedName>
        <fullName evidence="2">Uncharacterized protein</fullName>
    </submittedName>
</protein>
<dbReference type="InterPro" id="IPR006143">
    <property type="entry name" value="RND_pump_MFP"/>
</dbReference>
<dbReference type="Gene3D" id="2.40.30.170">
    <property type="match status" value="1"/>
</dbReference>
<keyword evidence="3" id="KW-1185">Reference proteome</keyword>
<dbReference type="AlphaFoldDB" id="A0A1Y1CFG4"/>
<gene>
    <name evidence="2" type="ORF">ALGA_0708</name>
</gene>
<evidence type="ECO:0000313" key="2">
    <source>
        <dbReference type="EMBL" id="BAX79097.1"/>
    </source>
</evidence>
<dbReference type="GO" id="GO:0015562">
    <property type="term" value="F:efflux transmembrane transporter activity"/>
    <property type="evidence" value="ECO:0007669"/>
    <property type="project" value="TreeGrafter"/>
</dbReference>
<dbReference type="Gene3D" id="2.40.50.100">
    <property type="match status" value="1"/>
</dbReference>
<dbReference type="OrthoDB" id="1114717at2"/>
<dbReference type="EMBL" id="AP018042">
    <property type="protein sequence ID" value="BAX79097.1"/>
    <property type="molecule type" value="Genomic_DNA"/>
</dbReference>
<evidence type="ECO:0000256" key="1">
    <source>
        <dbReference type="ARBA" id="ARBA00009477"/>
    </source>
</evidence>
<dbReference type="Gene3D" id="1.10.287.470">
    <property type="entry name" value="Helix hairpin bin"/>
    <property type="match status" value="1"/>
</dbReference>
<dbReference type="Gene3D" id="2.40.420.20">
    <property type="match status" value="1"/>
</dbReference>
<dbReference type="GO" id="GO:1990281">
    <property type="term" value="C:efflux pump complex"/>
    <property type="evidence" value="ECO:0007669"/>
    <property type="project" value="TreeGrafter"/>
</dbReference>
<dbReference type="KEGG" id="mbas:ALGA_0708"/>
<accession>A0A1Y1CFG4</accession>
<reference evidence="3" key="2">
    <citation type="journal article" date="2020" name="Antonie Van Leeuwenhoek">
        <title>Labilibaculum antarcticum sp. nov., a novel facultative anaerobic, psychrotorelant bacterium isolated from marine sediment of Antarctica.</title>
        <authorList>
            <person name="Watanabe M."/>
            <person name="Kojima H."/>
            <person name="Fukui M."/>
        </authorList>
    </citation>
    <scope>NUCLEOTIDE SEQUENCE [LARGE SCALE GENOMIC DNA]</scope>
    <source>
        <strain evidence="3">SPP2</strain>
    </source>
</reference>
<comment type="similarity">
    <text evidence="1">Belongs to the membrane fusion protein (MFP) (TC 8.A.1) family.</text>
</comment>
<organism evidence="2 3">
    <name type="scientific">Labilibaculum antarcticum</name>
    <dbReference type="NCBI Taxonomy" id="1717717"/>
    <lineage>
        <taxon>Bacteria</taxon>
        <taxon>Pseudomonadati</taxon>
        <taxon>Bacteroidota</taxon>
        <taxon>Bacteroidia</taxon>
        <taxon>Marinilabiliales</taxon>
        <taxon>Marinifilaceae</taxon>
        <taxon>Labilibaculum</taxon>
    </lineage>
</organism>
<name>A0A1Y1CFG4_9BACT</name>
<dbReference type="PANTHER" id="PTHR30469">
    <property type="entry name" value="MULTIDRUG RESISTANCE PROTEIN MDTA"/>
    <property type="match status" value="1"/>
</dbReference>
<dbReference type="RefSeq" id="WP_096428030.1">
    <property type="nucleotide sequence ID" value="NZ_AP018042.1"/>
</dbReference>
<reference evidence="2 3" key="1">
    <citation type="journal article" date="2018" name="Mar. Genomics">
        <title>Complete genome sequence of Marinifilaceae bacterium strain SPP2, isolated from the Antarctic marine sediment.</title>
        <authorList>
            <person name="Watanabe M."/>
            <person name="Kojima H."/>
            <person name="Fukui M."/>
        </authorList>
    </citation>
    <scope>NUCLEOTIDE SEQUENCE [LARGE SCALE GENOMIC DNA]</scope>
    <source>
        <strain evidence="2 3">SPP2</strain>
    </source>
</reference>
<proteinExistence type="inferred from homology"/>